<dbReference type="AlphaFoldDB" id="A0AA88YJC7"/>
<dbReference type="InterPro" id="IPR032675">
    <property type="entry name" value="LRR_dom_sf"/>
</dbReference>
<keyword evidence="2" id="KW-1185">Reference proteome</keyword>
<dbReference type="EMBL" id="VSWD01000003">
    <property type="protein sequence ID" value="KAK3105931.1"/>
    <property type="molecule type" value="Genomic_DNA"/>
</dbReference>
<dbReference type="SMART" id="SM00367">
    <property type="entry name" value="LRR_CC"/>
    <property type="match status" value="4"/>
</dbReference>
<evidence type="ECO:0000313" key="1">
    <source>
        <dbReference type="EMBL" id="KAK3105931.1"/>
    </source>
</evidence>
<dbReference type="GO" id="GO:0019005">
    <property type="term" value="C:SCF ubiquitin ligase complex"/>
    <property type="evidence" value="ECO:0007669"/>
    <property type="project" value="TreeGrafter"/>
</dbReference>
<proteinExistence type="predicted"/>
<organism evidence="1 2">
    <name type="scientific">Pinctada imbricata</name>
    <name type="common">Atlantic pearl-oyster</name>
    <name type="synonym">Pinctada martensii</name>
    <dbReference type="NCBI Taxonomy" id="66713"/>
    <lineage>
        <taxon>Eukaryota</taxon>
        <taxon>Metazoa</taxon>
        <taxon>Spiralia</taxon>
        <taxon>Lophotrochozoa</taxon>
        <taxon>Mollusca</taxon>
        <taxon>Bivalvia</taxon>
        <taxon>Autobranchia</taxon>
        <taxon>Pteriomorphia</taxon>
        <taxon>Pterioida</taxon>
        <taxon>Pterioidea</taxon>
        <taxon>Pteriidae</taxon>
        <taxon>Pinctada</taxon>
    </lineage>
</organism>
<evidence type="ECO:0000313" key="2">
    <source>
        <dbReference type="Proteomes" id="UP001186944"/>
    </source>
</evidence>
<accession>A0AA88YJC7</accession>
<dbReference type="PANTHER" id="PTHR13318">
    <property type="entry name" value="PARTNER OF PAIRED, ISOFORM B-RELATED"/>
    <property type="match status" value="1"/>
</dbReference>
<dbReference type="InterPro" id="IPR006553">
    <property type="entry name" value="Leu-rich_rpt_Cys-con_subtyp"/>
</dbReference>
<name>A0AA88YJC7_PINIB</name>
<comment type="caution">
    <text evidence="1">The sequence shown here is derived from an EMBL/GenBank/DDBJ whole genome shotgun (WGS) entry which is preliminary data.</text>
</comment>
<protein>
    <submittedName>
        <fullName evidence="1">Uncharacterized protein</fullName>
    </submittedName>
</protein>
<dbReference type="Proteomes" id="UP001186944">
    <property type="component" value="Unassembled WGS sequence"/>
</dbReference>
<dbReference type="PANTHER" id="PTHR13318:SF95">
    <property type="entry name" value="F-BOX PROTEIN YLR352W"/>
    <property type="match status" value="1"/>
</dbReference>
<reference evidence="1" key="1">
    <citation type="submission" date="2019-08" db="EMBL/GenBank/DDBJ databases">
        <title>The improved chromosome-level genome for the pearl oyster Pinctada fucata martensii using PacBio sequencing and Hi-C.</title>
        <authorList>
            <person name="Zheng Z."/>
        </authorList>
    </citation>
    <scope>NUCLEOTIDE SEQUENCE</scope>
    <source>
        <strain evidence="1">ZZ-2019</strain>
        <tissue evidence="1">Adductor muscle</tissue>
    </source>
</reference>
<dbReference type="SUPFAM" id="SSF52047">
    <property type="entry name" value="RNI-like"/>
    <property type="match status" value="1"/>
</dbReference>
<sequence length="508" mass="58817">MPRHKSVKALKSICITNIASNFDKFWCRSFDENFSDLPGLLYVIGPMEMLTSELTELLITELHERKLLKAKHFPLLFHDAVQKLDLQYCLCNLYKQDNLVQTIPWRCPRLVHLNLNNLSRLSKTTFYGLVENLPKLESLSLENTKCTDDILHSIGLYCKKLVSLNLQNCSSITDRGVKFLCENTLPNLRNVNLINTKVTLRGVVDVITKYPNLFELQHANSIMAFYDAYQKMSSGTNDTKLKQDQRKVRSLRYSHGAYMDGKEETLTTEMLEVVCKFCPLVTHVELYAIGNNSNILAFEHLKQLRRLEIVSEHLYDDFQIDFKGLCTLLNIIGSQISELVLSGMAVFSLEMIGNLCPNLRVLEISDCYDADILDKGVIMENKECFRKLRNFCIRDNAPKGKFSFYEQSFHTLFERSELLQHLEMWNVNTFSTETLENAISKHSFQYLKSMTLHECNNIDGEGIFSLLQTENDLSTLVSHQCHCVDRRDYHRYQRFCSQQNLDITISWT</sequence>
<gene>
    <name evidence="1" type="ORF">FSP39_008827</name>
</gene>
<dbReference type="Gene3D" id="3.80.10.10">
    <property type="entry name" value="Ribonuclease Inhibitor"/>
    <property type="match status" value="2"/>
</dbReference>
<dbReference type="GO" id="GO:0031146">
    <property type="term" value="P:SCF-dependent proteasomal ubiquitin-dependent protein catabolic process"/>
    <property type="evidence" value="ECO:0007669"/>
    <property type="project" value="TreeGrafter"/>
</dbReference>